<keyword evidence="3" id="KW-1185">Reference proteome</keyword>
<dbReference type="EMBL" id="JAGTJR010000029">
    <property type="protein sequence ID" value="KAH7039543.1"/>
    <property type="molecule type" value="Genomic_DNA"/>
</dbReference>
<evidence type="ECO:0000313" key="2">
    <source>
        <dbReference type="EMBL" id="KAH7039543.1"/>
    </source>
</evidence>
<protein>
    <submittedName>
        <fullName evidence="2">Uncharacterized protein</fullName>
    </submittedName>
</protein>
<dbReference type="Proteomes" id="UP000774617">
    <property type="component" value="Unassembled WGS sequence"/>
</dbReference>
<feature type="region of interest" description="Disordered" evidence="1">
    <location>
        <begin position="337"/>
        <end position="392"/>
    </location>
</feature>
<sequence>MGPSLLDLSRELRDLIWEFCLTLPDYPPPPPSGSPHDNPEWHERYFFCTNEDERIIGWPKRTLRISSIPLLQTNRQVNAEIHETIARLYSQRRMDCDLQITVYREKYLLLDWLCLPVNALHYDNWTMHLCQREPPIWHVCEESGEPDQSILETFHPDRYPRVLWYYFYIHQRFLERGPGFRSHPEFHITQAPPRTRSVRRVTFNCEIPPSSPTDQVRGIERRSRPVRKPKTWEEWQRFYAGGLIDPRLFTKQLCFLVDEWLFSNKLQAQARPAFECHLGIEMRVNGKLIPGAEWDLRTLTGTAYKSPPGQRSAVFERNINMPIDKIYGSLVDPELVREREEREQTKREKSDSRKRKQQSFLGGRATATEDVERETERVTRRVAKRRRELEVT</sequence>
<accession>A0ABQ8G0W1</accession>
<evidence type="ECO:0000313" key="3">
    <source>
        <dbReference type="Proteomes" id="UP000774617"/>
    </source>
</evidence>
<feature type="compositionally biased region" description="Basic and acidic residues" evidence="1">
    <location>
        <begin position="337"/>
        <end position="351"/>
    </location>
</feature>
<comment type="caution">
    <text evidence="2">The sequence shown here is derived from an EMBL/GenBank/DDBJ whole genome shotgun (WGS) entry which is preliminary data.</text>
</comment>
<gene>
    <name evidence="2" type="ORF">B0J12DRAFT_675986</name>
</gene>
<name>A0ABQ8G0W1_9PEZI</name>
<organism evidence="2 3">
    <name type="scientific">Macrophomina phaseolina</name>
    <dbReference type="NCBI Taxonomy" id="35725"/>
    <lineage>
        <taxon>Eukaryota</taxon>
        <taxon>Fungi</taxon>
        <taxon>Dikarya</taxon>
        <taxon>Ascomycota</taxon>
        <taxon>Pezizomycotina</taxon>
        <taxon>Dothideomycetes</taxon>
        <taxon>Dothideomycetes incertae sedis</taxon>
        <taxon>Botryosphaeriales</taxon>
        <taxon>Botryosphaeriaceae</taxon>
        <taxon>Macrophomina</taxon>
    </lineage>
</organism>
<proteinExistence type="predicted"/>
<reference evidence="2 3" key="1">
    <citation type="journal article" date="2021" name="Nat. Commun.">
        <title>Genetic determinants of endophytism in the Arabidopsis root mycobiome.</title>
        <authorList>
            <person name="Mesny F."/>
            <person name="Miyauchi S."/>
            <person name="Thiergart T."/>
            <person name="Pickel B."/>
            <person name="Atanasova L."/>
            <person name="Karlsson M."/>
            <person name="Huettel B."/>
            <person name="Barry K.W."/>
            <person name="Haridas S."/>
            <person name="Chen C."/>
            <person name="Bauer D."/>
            <person name="Andreopoulos W."/>
            <person name="Pangilinan J."/>
            <person name="LaButti K."/>
            <person name="Riley R."/>
            <person name="Lipzen A."/>
            <person name="Clum A."/>
            <person name="Drula E."/>
            <person name="Henrissat B."/>
            <person name="Kohler A."/>
            <person name="Grigoriev I.V."/>
            <person name="Martin F.M."/>
            <person name="Hacquard S."/>
        </authorList>
    </citation>
    <scope>NUCLEOTIDE SEQUENCE [LARGE SCALE GENOMIC DNA]</scope>
    <source>
        <strain evidence="2 3">MPI-SDFR-AT-0080</strain>
    </source>
</reference>
<evidence type="ECO:0000256" key="1">
    <source>
        <dbReference type="SAM" id="MobiDB-lite"/>
    </source>
</evidence>